<feature type="compositionally biased region" description="Polar residues" evidence="1">
    <location>
        <begin position="97"/>
        <end position="107"/>
    </location>
</feature>
<evidence type="ECO:0000256" key="1">
    <source>
        <dbReference type="SAM" id="MobiDB-lite"/>
    </source>
</evidence>
<comment type="caution">
    <text evidence="4">The sequence shown here is derived from an EMBL/GenBank/DDBJ whole genome shotgun (WGS) entry which is preliminary data.</text>
</comment>
<feature type="signal peptide" evidence="2">
    <location>
        <begin position="1"/>
        <end position="28"/>
    </location>
</feature>
<dbReference type="AlphaFoldDB" id="A0A074JAH6"/>
<dbReference type="EMBL" id="JJMT01000033">
    <property type="protein sequence ID" value="KEO43281.1"/>
    <property type="molecule type" value="Genomic_DNA"/>
</dbReference>
<evidence type="ECO:0000313" key="5">
    <source>
        <dbReference type="Proteomes" id="UP000027855"/>
    </source>
</evidence>
<organism evidence="4 5">
    <name type="scientific">Streptococcus salivarius</name>
    <dbReference type="NCBI Taxonomy" id="1304"/>
    <lineage>
        <taxon>Bacteria</taxon>
        <taxon>Bacillati</taxon>
        <taxon>Bacillota</taxon>
        <taxon>Bacilli</taxon>
        <taxon>Lactobacillales</taxon>
        <taxon>Streptococcaceae</taxon>
        <taxon>Streptococcus</taxon>
    </lineage>
</organism>
<dbReference type="InterPro" id="IPR027279">
    <property type="entry name" value="D_amino_pept/lipop_sf"/>
</dbReference>
<feature type="compositionally biased region" description="Low complexity" evidence="1">
    <location>
        <begin position="28"/>
        <end position="55"/>
    </location>
</feature>
<dbReference type="Proteomes" id="UP000027855">
    <property type="component" value="Unassembled WGS sequence"/>
</dbReference>
<keyword evidence="2" id="KW-0732">Signal</keyword>
<name>A0A074JAH6_STRSL</name>
<accession>A0A074JAH6</accession>
<protein>
    <recommendedName>
        <fullName evidence="3">DUF3642 domain-containing protein</fullName>
    </recommendedName>
</protein>
<dbReference type="RefSeq" id="WP_037603928.1">
    <property type="nucleotide sequence ID" value="NZ_JADPCF010000001.1"/>
</dbReference>
<feature type="region of interest" description="Disordered" evidence="1">
    <location>
        <begin position="24"/>
        <end position="114"/>
    </location>
</feature>
<feature type="compositionally biased region" description="Polar residues" evidence="1">
    <location>
        <begin position="72"/>
        <end position="82"/>
    </location>
</feature>
<gene>
    <name evidence="4" type="ORF">DL07_07175</name>
</gene>
<feature type="domain" description="DUF3642" evidence="3">
    <location>
        <begin position="57"/>
        <end position="139"/>
    </location>
</feature>
<feature type="chain" id="PRO_5001694664" description="DUF3642 domain-containing protein" evidence="2">
    <location>
        <begin position="29"/>
        <end position="139"/>
    </location>
</feature>
<dbReference type="PROSITE" id="PS51257">
    <property type="entry name" value="PROKAR_LIPOPROTEIN"/>
    <property type="match status" value="1"/>
</dbReference>
<dbReference type="Pfam" id="PF12182">
    <property type="entry name" value="DUF3642"/>
    <property type="match status" value="1"/>
</dbReference>
<reference evidence="4 5" key="1">
    <citation type="submission" date="2014-04" db="EMBL/GenBank/DDBJ databases">
        <title>Variable characteristics of bacteriocin-producing Streptococcus salivarius strains isolated from Malaysian subjects.</title>
        <authorList>
            <person name="Philip K."/>
            <person name="Barbour A."/>
        </authorList>
    </citation>
    <scope>NUCLEOTIDE SEQUENCE [LARGE SCALE GENOMIC DNA]</scope>
    <source>
        <strain evidence="4 5">NU10</strain>
    </source>
</reference>
<evidence type="ECO:0000259" key="3">
    <source>
        <dbReference type="Pfam" id="PF12182"/>
    </source>
</evidence>
<dbReference type="NCBIfam" id="NF040528">
    <property type="entry name" value="SP_0198_lipo"/>
    <property type="match status" value="1"/>
</dbReference>
<dbReference type="Gene3D" id="2.40.128.50">
    <property type="match status" value="1"/>
</dbReference>
<sequence length="139" mass="14826">MTLSKKLTLSLASMAVLGLLAACSNQKAQTPESSSSTQQSSSKVSSSQSSEASKQTEGLDGTYKGTDENDHITLTISGNTGTWEEDEADGEKESKPVTVNSDNQSLTIGDDTKHYKLDGNQLTIEDDDHDPNDTVILTK</sequence>
<evidence type="ECO:0000313" key="4">
    <source>
        <dbReference type="EMBL" id="KEO43281.1"/>
    </source>
</evidence>
<dbReference type="InterPro" id="IPR020961">
    <property type="entry name" value="DUF3642_lipo"/>
</dbReference>
<proteinExistence type="predicted"/>
<evidence type="ECO:0000256" key="2">
    <source>
        <dbReference type="SAM" id="SignalP"/>
    </source>
</evidence>